<organism evidence="2 3">
    <name type="scientific">Caenorhabditis japonica</name>
    <dbReference type="NCBI Taxonomy" id="281687"/>
    <lineage>
        <taxon>Eukaryota</taxon>
        <taxon>Metazoa</taxon>
        <taxon>Ecdysozoa</taxon>
        <taxon>Nematoda</taxon>
        <taxon>Chromadorea</taxon>
        <taxon>Rhabditida</taxon>
        <taxon>Rhabditina</taxon>
        <taxon>Rhabditomorpha</taxon>
        <taxon>Rhabditoidea</taxon>
        <taxon>Rhabditidae</taxon>
        <taxon>Peloderinae</taxon>
        <taxon>Caenorhabditis</taxon>
    </lineage>
</organism>
<name>A0A8R1EK10_CAEJA</name>
<accession>A0A8R1EK10</accession>
<keyword evidence="1" id="KW-0812">Transmembrane</keyword>
<feature type="transmembrane region" description="Helical" evidence="1">
    <location>
        <begin position="21"/>
        <end position="37"/>
    </location>
</feature>
<keyword evidence="3" id="KW-1185">Reference proteome</keyword>
<keyword evidence="1" id="KW-1133">Transmembrane helix</keyword>
<reference evidence="2" key="2">
    <citation type="submission" date="2022-06" db="UniProtKB">
        <authorList>
            <consortium name="EnsemblMetazoa"/>
        </authorList>
    </citation>
    <scope>IDENTIFICATION</scope>
    <source>
        <strain evidence="2">DF5081</strain>
    </source>
</reference>
<dbReference type="AlphaFoldDB" id="A0A8R1EK10"/>
<evidence type="ECO:0000313" key="2">
    <source>
        <dbReference type="EnsemblMetazoa" id="CJA37490.1"/>
    </source>
</evidence>
<reference evidence="3" key="1">
    <citation type="submission" date="2010-08" db="EMBL/GenBank/DDBJ databases">
        <authorList>
            <consortium name="Caenorhabditis japonica Sequencing Consortium"/>
            <person name="Wilson R.K."/>
        </authorList>
    </citation>
    <scope>NUCLEOTIDE SEQUENCE [LARGE SCALE GENOMIC DNA]</scope>
    <source>
        <strain evidence="3">DF5081</strain>
    </source>
</reference>
<dbReference type="Proteomes" id="UP000005237">
    <property type="component" value="Unassembled WGS sequence"/>
</dbReference>
<evidence type="ECO:0000313" key="3">
    <source>
        <dbReference type="Proteomes" id="UP000005237"/>
    </source>
</evidence>
<sequence length="101" mass="11508">MPNGALGSALRRNVSGRESDIAVYMAGILMIFIFRYLPEWIVLIVRDLLINYVSSIVFSIDLRNENASQVCIHRSVCVSSNITVFAWSRPKKWAEFRVPMS</sequence>
<protein>
    <submittedName>
        <fullName evidence="2">Uncharacterized protein</fullName>
    </submittedName>
</protein>
<proteinExistence type="predicted"/>
<evidence type="ECO:0000256" key="1">
    <source>
        <dbReference type="SAM" id="Phobius"/>
    </source>
</evidence>
<dbReference type="EnsemblMetazoa" id="CJA37490.1">
    <property type="protein sequence ID" value="CJA37490.1"/>
    <property type="gene ID" value="WBGene00213337"/>
</dbReference>
<keyword evidence="1" id="KW-0472">Membrane</keyword>